<organism evidence="1 2">
    <name type="scientific">Enterobacter asburiae</name>
    <dbReference type="NCBI Taxonomy" id="61645"/>
    <lineage>
        <taxon>Bacteria</taxon>
        <taxon>Pseudomonadati</taxon>
        <taxon>Pseudomonadota</taxon>
        <taxon>Gammaproteobacteria</taxon>
        <taxon>Enterobacterales</taxon>
        <taxon>Enterobacteriaceae</taxon>
        <taxon>Enterobacter</taxon>
        <taxon>Enterobacter cloacae complex</taxon>
    </lineage>
</organism>
<evidence type="ECO:0000313" key="1">
    <source>
        <dbReference type="EMBL" id="ESM34834.1"/>
    </source>
</evidence>
<evidence type="ECO:0008006" key="3">
    <source>
        <dbReference type="Google" id="ProtNLM"/>
    </source>
</evidence>
<dbReference type="EMBL" id="AYIP01000006">
    <property type="protein sequence ID" value="ESM34834.1"/>
    <property type="molecule type" value="Genomic_DNA"/>
</dbReference>
<accession>A0ABC9UEW4</accession>
<comment type="caution">
    <text evidence="1">The sequence shown here is derived from an EMBL/GenBank/DDBJ whole genome shotgun (WGS) entry which is preliminary data.</text>
</comment>
<reference evidence="2" key="1">
    <citation type="submission" date="2013-09" db="EMBL/GenBank/DDBJ databases">
        <title>The Genome Sequence of Enterobacter cloacae BWH 31.</title>
        <authorList>
            <consortium name="The Broad Institute Genomics Platform"/>
            <consortium name="The Broad Institute Genome Sequencing Center for Infectious Disease"/>
            <person name="Murphy C."/>
            <person name="Cosimi L."/>
            <person name="Cerqueira G."/>
            <person name="Feldgarden M."/>
            <person name="Hung D."/>
            <person name="Onderdonk A.B."/>
            <person name="Ferraro M.J."/>
            <person name="Hooper D."/>
            <person name="Dekker J."/>
            <person name="O'Brien T."/>
            <person name="Huang S."/>
            <person name="Quan V."/>
            <person name="Ernst C."/>
            <person name="Delaney M."/>
            <person name="DuBois A."/>
            <person name="Young S.K."/>
            <person name="Zeng Q."/>
            <person name="Gargeya S."/>
            <person name="Fitzgerald M."/>
            <person name="Abouelleil A."/>
            <person name="Alvarado L."/>
            <person name="Berlin A.M."/>
            <person name="Chapman S.B."/>
            <person name="Gainer-Dewar J."/>
            <person name="Goldberg J."/>
            <person name="Gnerre S."/>
            <person name="Griggs A."/>
            <person name="Gujja S."/>
            <person name="Hansen M."/>
            <person name="Howarth C."/>
            <person name="Imamovic A."/>
            <person name="Ireland A."/>
            <person name="Larimer J."/>
            <person name="McCowan C."/>
            <person name="Murphy C."/>
            <person name="Pearson M."/>
            <person name="Poon T.W."/>
            <person name="Priest M."/>
            <person name="Roberts A."/>
            <person name="Saif S."/>
            <person name="Shea T."/>
            <person name="Sykes S."/>
            <person name="Wortman J."/>
            <person name="Nusbaum C."/>
            <person name="Birren B."/>
        </authorList>
    </citation>
    <scope>NUCLEOTIDE SEQUENCE [LARGE SCALE GENOMIC DNA]</scope>
    <source>
        <strain evidence="2">BWH 31</strain>
    </source>
</reference>
<dbReference type="Proteomes" id="UP000017391">
    <property type="component" value="Unassembled WGS sequence"/>
</dbReference>
<name>A0ABC9UEW4_ENTAS</name>
<dbReference type="InterPro" id="IPR009241">
    <property type="entry name" value="HigB-like"/>
</dbReference>
<gene>
    <name evidence="1" type="ORF">L402_01511</name>
</gene>
<evidence type="ECO:0000313" key="2">
    <source>
        <dbReference type="Proteomes" id="UP000017391"/>
    </source>
</evidence>
<protein>
    <recommendedName>
        <fullName evidence="3">Addiction module toxin RelE</fullName>
    </recommendedName>
</protein>
<proteinExistence type="predicted"/>
<sequence>MTAIAFINYSLYSFYKLQLIMDESMWTILFGKVFEQWLLEQDEGLQDKVLADLLNLQKYGPRLPRTYADTVKGSRYNHMKELRIQYAGRPIRAFFAFDPVRQAIVLCAGDKSNDKAFYEK</sequence>
<dbReference type="AlphaFoldDB" id="A0ABC9UEW4"/>
<dbReference type="Pfam" id="PF05973">
    <property type="entry name" value="Gp49"/>
    <property type="match status" value="1"/>
</dbReference>